<sequence>MASEVFVLNPLTRDIDFAPKTVRAEILQNVRTIISTVMYSVPLDRAFGIDASFLDRPMAVAQAAISSEILRAVRRYEPRATITTISFTGDEDGKMVPKVEVSINES</sequence>
<dbReference type="RefSeq" id="WP_154488239.1">
    <property type="nucleotide sequence ID" value="NZ_VULN01000009.1"/>
</dbReference>
<organism evidence="2 3">
    <name type="scientific">Acidaminococcus fermentans</name>
    <dbReference type="NCBI Taxonomy" id="905"/>
    <lineage>
        <taxon>Bacteria</taxon>
        <taxon>Bacillati</taxon>
        <taxon>Bacillota</taxon>
        <taxon>Negativicutes</taxon>
        <taxon>Acidaminococcales</taxon>
        <taxon>Acidaminococcaceae</taxon>
        <taxon>Acidaminococcus</taxon>
    </lineage>
</organism>
<dbReference type="Proteomes" id="UP000441455">
    <property type="component" value="Unassembled WGS sequence"/>
</dbReference>
<reference evidence="2 3" key="1">
    <citation type="submission" date="2019-08" db="EMBL/GenBank/DDBJ databases">
        <title>In-depth cultivation of the pig gut microbiome towards novel bacterial diversity and tailored functional studies.</title>
        <authorList>
            <person name="Wylensek D."/>
            <person name="Hitch T.C.A."/>
            <person name="Clavel T."/>
        </authorList>
    </citation>
    <scope>NUCLEOTIDE SEQUENCE [LARGE SCALE GENOMIC DNA]</scope>
    <source>
        <strain evidence="2 3">WCA-389-WT-5B</strain>
    </source>
</reference>
<dbReference type="Pfam" id="PF04965">
    <property type="entry name" value="GPW_gp25"/>
    <property type="match status" value="1"/>
</dbReference>
<comment type="caution">
    <text evidence="2">The sequence shown here is derived from an EMBL/GenBank/DDBJ whole genome shotgun (WGS) entry which is preliminary data.</text>
</comment>
<accession>A0A6N7W1K0</accession>
<evidence type="ECO:0000313" key="2">
    <source>
        <dbReference type="EMBL" id="MSS82373.1"/>
    </source>
</evidence>
<evidence type="ECO:0000259" key="1">
    <source>
        <dbReference type="Pfam" id="PF04965"/>
    </source>
</evidence>
<protein>
    <submittedName>
        <fullName evidence="2">GPW/gp25 family protein</fullName>
    </submittedName>
</protein>
<gene>
    <name evidence="2" type="ORF">FX155_07175</name>
</gene>
<dbReference type="InterPro" id="IPR007048">
    <property type="entry name" value="IraD/Gp25-like"/>
</dbReference>
<dbReference type="SUPFAM" id="SSF160719">
    <property type="entry name" value="gpW/gp25-like"/>
    <property type="match status" value="1"/>
</dbReference>
<dbReference type="AlphaFoldDB" id="A0A6N7W1K0"/>
<feature type="domain" description="IraD/Gp25-like" evidence="1">
    <location>
        <begin position="22"/>
        <end position="95"/>
    </location>
</feature>
<dbReference type="OrthoDB" id="9814725at2"/>
<dbReference type="Gene3D" id="3.10.450.40">
    <property type="match status" value="1"/>
</dbReference>
<dbReference type="EMBL" id="VULN01000009">
    <property type="protein sequence ID" value="MSS82373.1"/>
    <property type="molecule type" value="Genomic_DNA"/>
</dbReference>
<evidence type="ECO:0000313" key="3">
    <source>
        <dbReference type="Proteomes" id="UP000441455"/>
    </source>
</evidence>
<name>A0A6N7W1K0_ACIFE</name>
<proteinExistence type="predicted"/>